<dbReference type="Pfam" id="PF11042">
    <property type="entry name" value="DUF2750"/>
    <property type="match status" value="1"/>
</dbReference>
<dbReference type="Proteomes" id="UP000290244">
    <property type="component" value="Chromosome"/>
</dbReference>
<dbReference type="EMBL" id="CP034759">
    <property type="protein sequence ID" value="QBG36516.1"/>
    <property type="molecule type" value="Genomic_DNA"/>
</dbReference>
<evidence type="ECO:0000313" key="2">
    <source>
        <dbReference type="Proteomes" id="UP000290244"/>
    </source>
</evidence>
<gene>
    <name evidence="1" type="ORF">EMK97_12705</name>
</gene>
<reference evidence="1 2" key="1">
    <citation type="submission" date="2018-12" db="EMBL/GenBank/DDBJ databases">
        <title>Complete genome of Litorilituus sediminis.</title>
        <authorList>
            <person name="Liu A."/>
            <person name="Rong J."/>
        </authorList>
    </citation>
    <scope>NUCLEOTIDE SEQUENCE [LARGE SCALE GENOMIC DNA]</scope>
    <source>
        <strain evidence="1 2">JCM 17549</strain>
    </source>
</reference>
<accession>A0A4P6P4D9</accession>
<dbReference type="OrthoDB" id="2936081at2"/>
<dbReference type="RefSeq" id="WP_130602740.1">
    <property type="nucleotide sequence ID" value="NZ_CP034759.1"/>
</dbReference>
<dbReference type="KEGG" id="lsd:EMK97_12705"/>
<dbReference type="InterPro" id="IPR021284">
    <property type="entry name" value="DUF2750"/>
</dbReference>
<evidence type="ECO:0000313" key="1">
    <source>
        <dbReference type="EMBL" id="QBG36516.1"/>
    </source>
</evidence>
<keyword evidence="2" id="KW-1185">Reference proteome</keyword>
<sequence>MQQPEPSLQTIDNYNDEQRLTYLIQQILNHNEVWLLTDEHGCVMLNTEDEDCVPVWPSKVLAQAWATSEWQHCQAQAISLKDWQNKWTPGLIEDDLAIVACPNSQEQGIILDPQELADMLVKAANKRQRKQ</sequence>
<protein>
    <submittedName>
        <fullName evidence="1">DUF2750 domain-containing protein</fullName>
    </submittedName>
</protein>
<name>A0A4P6P4D9_9GAMM</name>
<organism evidence="1 2">
    <name type="scientific">Litorilituus sediminis</name>
    <dbReference type="NCBI Taxonomy" id="718192"/>
    <lineage>
        <taxon>Bacteria</taxon>
        <taxon>Pseudomonadati</taxon>
        <taxon>Pseudomonadota</taxon>
        <taxon>Gammaproteobacteria</taxon>
        <taxon>Alteromonadales</taxon>
        <taxon>Colwelliaceae</taxon>
        <taxon>Litorilituus</taxon>
    </lineage>
</organism>
<dbReference type="AlphaFoldDB" id="A0A4P6P4D9"/>
<proteinExistence type="predicted"/>